<comment type="caution">
    <text evidence="3">The sequence shown here is derived from an EMBL/GenBank/DDBJ whole genome shotgun (WGS) entry which is preliminary data.</text>
</comment>
<feature type="transmembrane region" description="Helical" evidence="2">
    <location>
        <begin position="86"/>
        <end position="105"/>
    </location>
</feature>
<gene>
    <name evidence="3" type="ORF">OJ253_381</name>
</gene>
<evidence type="ECO:0000256" key="2">
    <source>
        <dbReference type="SAM" id="Phobius"/>
    </source>
</evidence>
<dbReference type="EMBL" id="JAPCXC010000004">
    <property type="protein sequence ID" value="KAJ1612996.1"/>
    <property type="molecule type" value="Genomic_DNA"/>
</dbReference>
<name>A0A9D5HVT9_9CRYT</name>
<protein>
    <submittedName>
        <fullName evidence="3">Uncharacterized protein</fullName>
    </submittedName>
</protein>
<keyword evidence="2" id="KW-0812">Transmembrane</keyword>
<dbReference type="OrthoDB" id="344289at2759"/>
<proteinExistence type="predicted"/>
<keyword evidence="2" id="KW-1133">Transmembrane helix</keyword>
<keyword evidence="2" id="KW-0472">Membrane</keyword>
<feature type="compositionally biased region" description="Basic residues" evidence="1">
    <location>
        <begin position="23"/>
        <end position="32"/>
    </location>
</feature>
<accession>A0A9D5HVT9</accession>
<organism evidence="3">
    <name type="scientific">Cryptosporidium canis</name>
    <dbReference type="NCBI Taxonomy" id="195482"/>
    <lineage>
        <taxon>Eukaryota</taxon>
        <taxon>Sar</taxon>
        <taxon>Alveolata</taxon>
        <taxon>Apicomplexa</taxon>
        <taxon>Conoidasida</taxon>
        <taxon>Coccidia</taxon>
        <taxon>Eucoccidiorida</taxon>
        <taxon>Eimeriorina</taxon>
        <taxon>Cryptosporidiidae</taxon>
        <taxon>Cryptosporidium</taxon>
    </lineage>
</organism>
<feature type="region of interest" description="Disordered" evidence="1">
    <location>
        <begin position="18"/>
        <end position="41"/>
    </location>
</feature>
<reference evidence="3" key="1">
    <citation type="submission" date="2022-10" db="EMBL/GenBank/DDBJ databases">
        <title>Adaptive evolution leads to modifications in subtelomeric GC content in a zoonotic Cryptosporidium species.</title>
        <authorList>
            <person name="Li J."/>
            <person name="Feng Y."/>
            <person name="Xiao L."/>
        </authorList>
    </citation>
    <scope>NUCLEOTIDE SEQUENCE</scope>
    <source>
        <strain evidence="3">33844</strain>
    </source>
</reference>
<dbReference type="Proteomes" id="UP001067231">
    <property type="component" value="Unassembled WGS sequence"/>
</dbReference>
<evidence type="ECO:0000313" key="3">
    <source>
        <dbReference type="EMBL" id="KAJ1612996.1"/>
    </source>
</evidence>
<evidence type="ECO:0000256" key="1">
    <source>
        <dbReference type="SAM" id="MobiDB-lite"/>
    </source>
</evidence>
<sequence>MPSSRVWNDLVDDYIRVGDSNPRRRGGKRGKSSRLDTGEGEGQLVSVKGDFSQRTAMMSSNKEFTEDEFDAQEGVKGFNYFSIFKIPLMLFILSFTSVVFVEIFGRSYLRSRCISGQELKGQPNVTWQPEFSLQILGGGMRNKQNY</sequence>
<dbReference type="AlphaFoldDB" id="A0A9D5HVT9"/>